<keyword evidence="3" id="KW-0378">Hydrolase</keyword>
<sequence>MKNWHKLEPDRVRLLTRHFTPGRTAKIEFVTIHHMAMVGGLDECWRVWQQRQASAHYCVANSREIGQAVWDKDTAWSNANAYSNARSISIEHSNCGGPAQDWPISDDVLDEGAHLVAAICHYYKLGRPVSGMNVRFHSIESGGTTSCPYHLRPGGKYHDHYMNRAQYWYDQMAREKEGTPMIERIRSLINPKKAFSQPELLAIIDATNWENNQLLKSLAKKVGIDPDTYLRDAVAKDREGK</sequence>
<dbReference type="AlphaFoldDB" id="A0A1L7D416"/>
<dbReference type="Pfam" id="PF01510">
    <property type="entry name" value="Amidase_2"/>
    <property type="match status" value="1"/>
</dbReference>
<dbReference type="EC" id="3.5.1.28" evidence="2"/>
<dbReference type="PANTHER" id="PTHR30417">
    <property type="entry name" value="N-ACETYLMURAMOYL-L-ALANINE AMIDASE AMID"/>
    <property type="match status" value="1"/>
</dbReference>
<dbReference type="GO" id="GO:0009254">
    <property type="term" value="P:peptidoglycan turnover"/>
    <property type="evidence" value="ECO:0007669"/>
    <property type="project" value="TreeGrafter"/>
</dbReference>
<comment type="catalytic activity">
    <reaction evidence="1">
        <text>Hydrolyzes the link between N-acetylmuramoyl residues and L-amino acid residues in certain cell-wall glycopeptides.</text>
        <dbReference type="EC" id="3.5.1.28"/>
    </reaction>
</comment>
<dbReference type="SUPFAM" id="SSF55846">
    <property type="entry name" value="N-acetylmuramoyl-L-alanine amidase-like"/>
    <property type="match status" value="1"/>
</dbReference>
<dbReference type="Proteomes" id="UP000185491">
    <property type="component" value="Chromosome"/>
</dbReference>
<dbReference type="OrthoDB" id="9758772at2"/>
<keyword evidence="7" id="KW-1185">Reference proteome</keyword>
<evidence type="ECO:0000256" key="4">
    <source>
        <dbReference type="ARBA" id="ARBA00023316"/>
    </source>
</evidence>
<dbReference type="KEGG" id="cpho:CPHO_08260"/>
<dbReference type="PANTHER" id="PTHR30417:SF1">
    <property type="entry name" value="N-ACETYLMURAMOYL-L-ALANINE AMIDASE AMID"/>
    <property type="match status" value="1"/>
</dbReference>
<protein>
    <recommendedName>
        <fullName evidence="2">N-acetylmuramoyl-L-alanine amidase</fullName>
        <ecNumber evidence="2">3.5.1.28</ecNumber>
    </recommendedName>
</protein>
<organism evidence="6 7">
    <name type="scientific">Corynebacterium phocae</name>
    <dbReference type="NCBI Taxonomy" id="161895"/>
    <lineage>
        <taxon>Bacteria</taxon>
        <taxon>Bacillati</taxon>
        <taxon>Actinomycetota</taxon>
        <taxon>Actinomycetes</taxon>
        <taxon>Mycobacteriales</taxon>
        <taxon>Corynebacteriaceae</taxon>
        <taxon>Corynebacterium</taxon>
    </lineage>
</organism>
<dbReference type="CDD" id="cd06583">
    <property type="entry name" value="PGRP"/>
    <property type="match status" value="1"/>
</dbReference>
<evidence type="ECO:0000313" key="7">
    <source>
        <dbReference type="Proteomes" id="UP000185491"/>
    </source>
</evidence>
<dbReference type="RefSeq" id="WP_084559729.1">
    <property type="nucleotide sequence ID" value="NZ_CP009249.1"/>
</dbReference>
<dbReference type="GO" id="GO:0009253">
    <property type="term" value="P:peptidoglycan catabolic process"/>
    <property type="evidence" value="ECO:0007669"/>
    <property type="project" value="InterPro"/>
</dbReference>
<dbReference type="Gene3D" id="3.40.80.10">
    <property type="entry name" value="Peptidoglycan recognition protein-like"/>
    <property type="match status" value="1"/>
</dbReference>
<evidence type="ECO:0000313" key="6">
    <source>
        <dbReference type="EMBL" id="APT92879.1"/>
    </source>
</evidence>
<evidence type="ECO:0000256" key="1">
    <source>
        <dbReference type="ARBA" id="ARBA00001561"/>
    </source>
</evidence>
<dbReference type="InterPro" id="IPR051206">
    <property type="entry name" value="NAMLAA_amidase_2"/>
</dbReference>
<keyword evidence="4" id="KW-0961">Cell wall biogenesis/degradation</keyword>
<dbReference type="EMBL" id="CP009249">
    <property type="protein sequence ID" value="APT92879.1"/>
    <property type="molecule type" value="Genomic_DNA"/>
</dbReference>
<dbReference type="InterPro" id="IPR036505">
    <property type="entry name" value="Amidase/PGRP_sf"/>
</dbReference>
<dbReference type="SMART" id="SM00644">
    <property type="entry name" value="Ami_2"/>
    <property type="match status" value="1"/>
</dbReference>
<reference evidence="6 7" key="1">
    <citation type="submission" date="2014-08" db="EMBL/GenBank/DDBJ databases">
        <title>Complete genome sequence of Corynebacterium phocae M408/89/1(T)(=DSM 44612(T)), isolated from the common seal (Phoca vitulina).</title>
        <authorList>
            <person name="Ruckert C."/>
            <person name="Albersmeier A."/>
            <person name="Winkler A."/>
            <person name="Kalinowski J."/>
        </authorList>
    </citation>
    <scope>NUCLEOTIDE SEQUENCE [LARGE SCALE GENOMIC DNA]</scope>
    <source>
        <strain evidence="6 7">M408/89/1</strain>
    </source>
</reference>
<name>A0A1L7D416_9CORY</name>
<feature type="domain" description="N-acetylmuramoyl-L-alanine amidase" evidence="5">
    <location>
        <begin position="15"/>
        <end position="149"/>
    </location>
</feature>
<evidence type="ECO:0000256" key="3">
    <source>
        <dbReference type="ARBA" id="ARBA00022801"/>
    </source>
</evidence>
<accession>A0A1L7D416</accession>
<dbReference type="GO" id="GO:0071555">
    <property type="term" value="P:cell wall organization"/>
    <property type="evidence" value="ECO:0007669"/>
    <property type="project" value="UniProtKB-KW"/>
</dbReference>
<gene>
    <name evidence="6" type="ORF">CPHO_08260</name>
</gene>
<proteinExistence type="predicted"/>
<dbReference type="InterPro" id="IPR002502">
    <property type="entry name" value="Amidase_domain"/>
</dbReference>
<evidence type="ECO:0000256" key="2">
    <source>
        <dbReference type="ARBA" id="ARBA00011901"/>
    </source>
</evidence>
<dbReference type="STRING" id="161895.CPHO_08260"/>
<dbReference type="GO" id="GO:0008745">
    <property type="term" value="F:N-acetylmuramoyl-L-alanine amidase activity"/>
    <property type="evidence" value="ECO:0007669"/>
    <property type="project" value="UniProtKB-EC"/>
</dbReference>
<evidence type="ECO:0000259" key="5">
    <source>
        <dbReference type="SMART" id="SM00644"/>
    </source>
</evidence>